<dbReference type="RefSeq" id="WP_268905642.1">
    <property type="nucleotide sequence ID" value="NZ_CAJNOB010000035.1"/>
</dbReference>
<proteinExistence type="predicted"/>
<organism evidence="1 2">
    <name type="scientific">Candidatus Methylacidithermus pantelleriae</name>
    <dbReference type="NCBI Taxonomy" id="2744239"/>
    <lineage>
        <taxon>Bacteria</taxon>
        <taxon>Pseudomonadati</taxon>
        <taxon>Verrucomicrobiota</taxon>
        <taxon>Methylacidiphilae</taxon>
        <taxon>Methylacidiphilales</taxon>
        <taxon>Methylacidiphilaceae</taxon>
        <taxon>Candidatus Methylacidithermus</taxon>
    </lineage>
</organism>
<keyword evidence="2" id="KW-1185">Reference proteome</keyword>
<reference evidence="1" key="1">
    <citation type="submission" date="2021-02" db="EMBL/GenBank/DDBJ databases">
        <authorList>
            <person name="Cremers G."/>
            <person name="Picone N."/>
        </authorList>
    </citation>
    <scope>NUCLEOTIDE SEQUENCE</scope>
    <source>
        <strain evidence="1">PQ17</strain>
    </source>
</reference>
<evidence type="ECO:0000313" key="2">
    <source>
        <dbReference type="Proteomes" id="UP000663859"/>
    </source>
</evidence>
<name>A0A8J2BMA6_9BACT</name>
<dbReference type="EMBL" id="CAJNOB010000035">
    <property type="protein sequence ID" value="CAF0701698.1"/>
    <property type="molecule type" value="Genomic_DNA"/>
</dbReference>
<comment type="caution">
    <text evidence="1">The sequence shown here is derived from an EMBL/GenBank/DDBJ whole genome shotgun (WGS) entry which is preliminary data.</text>
</comment>
<dbReference type="Proteomes" id="UP000663859">
    <property type="component" value="Unassembled WGS sequence"/>
</dbReference>
<gene>
    <name evidence="1" type="ORF">MPNT_400017</name>
</gene>
<accession>A0A8J2BMA6</accession>
<dbReference type="AlphaFoldDB" id="A0A8J2BMA6"/>
<evidence type="ECO:0000313" key="1">
    <source>
        <dbReference type="EMBL" id="CAF0701698.1"/>
    </source>
</evidence>
<protein>
    <submittedName>
        <fullName evidence="1">Uncharacterized protein</fullName>
    </submittedName>
</protein>
<sequence length="43" mass="4956">MEKLTLGKHFHFGLSFLLALRQWIAVGLKVFDAARKQVVCRRA</sequence>